<keyword evidence="2" id="KW-1185">Reference proteome</keyword>
<dbReference type="Gene3D" id="3.40.50.1820">
    <property type="entry name" value="alpha/beta hydrolase"/>
    <property type="match status" value="1"/>
</dbReference>
<reference evidence="1 2" key="1">
    <citation type="submission" date="2016-07" db="EMBL/GenBank/DDBJ databases">
        <title>Pervasive Adenine N6-methylation of Active Genes in Fungi.</title>
        <authorList>
            <consortium name="DOE Joint Genome Institute"/>
            <person name="Mondo S.J."/>
            <person name="Dannebaum R.O."/>
            <person name="Kuo R.C."/>
            <person name="Labutti K."/>
            <person name="Haridas S."/>
            <person name="Kuo A."/>
            <person name="Salamov A."/>
            <person name="Ahrendt S.R."/>
            <person name="Lipzen A."/>
            <person name="Sullivan W."/>
            <person name="Andreopoulos W.B."/>
            <person name="Clum A."/>
            <person name="Lindquist E."/>
            <person name="Daum C."/>
            <person name="Ramamoorthy G.K."/>
            <person name="Gryganskyi A."/>
            <person name="Culley D."/>
            <person name="Magnuson J.K."/>
            <person name="James T.Y."/>
            <person name="O'Malley M.A."/>
            <person name="Stajich J.E."/>
            <person name="Spatafora J.W."/>
            <person name="Visel A."/>
            <person name="Grigoriev I.V."/>
        </authorList>
    </citation>
    <scope>NUCLEOTIDE SEQUENCE [LARGE SCALE GENOMIC DNA]</scope>
    <source>
        <strain evidence="1 2">CBS 931.73</strain>
    </source>
</reference>
<comment type="caution">
    <text evidence="1">The sequence shown here is derived from an EMBL/GenBank/DDBJ whole genome shotgun (WGS) entry which is preliminary data.</text>
</comment>
<name>A0A1Y1XTH3_9FUNG</name>
<dbReference type="PANTHER" id="PTHR31591:SF1">
    <property type="entry name" value="UPF0613 PROTEIN PB24D3.06C"/>
    <property type="match status" value="1"/>
</dbReference>
<gene>
    <name evidence="1" type="ORF">K493DRAFT_72375</name>
</gene>
<dbReference type="InterPro" id="IPR029058">
    <property type="entry name" value="AB_hydrolase_fold"/>
</dbReference>
<dbReference type="InterPro" id="IPR013744">
    <property type="entry name" value="SidJ"/>
</dbReference>
<protein>
    <submittedName>
        <fullName evidence="1">DUF1749-domain-containing protein</fullName>
    </submittedName>
</protein>
<dbReference type="AlphaFoldDB" id="A0A1Y1XTH3"/>
<dbReference type="InParanoid" id="A0A1Y1XTH3"/>
<evidence type="ECO:0000313" key="1">
    <source>
        <dbReference type="EMBL" id="ORX89052.1"/>
    </source>
</evidence>
<dbReference type="Pfam" id="PF08538">
    <property type="entry name" value="DUF1749"/>
    <property type="match status" value="1"/>
</dbReference>
<evidence type="ECO:0000313" key="2">
    <source>
        <dbReference type="Proteomes" id="UP000193498"/>
    </source>
</evidence>
<organism evidence="1 2">
    <name type="scientific">Basidiobolus meristosporus CBS 931.73</name>
    <dbReference type="NCBI Taxonomy" id="1314790"/>
    <lineage>
        <taxon>Eukaryota</taxon>
        <taxon>Fungi</taxon>
        <taxon>Fungi incertae sedis</taxon>
        <taxon>Zoopagomycota</taxon>
        <taxon>Entomophthoromycotina</taxon>
        <taxon>Basidiobolomycetes</taxon>
        <taxon>Basidiobolales</taxon>
        <taxon>Basidiobolaceae</taxon>
        <taxon>Basidiobolus</taxon>
    </lineage>
</organism>
<dbReference type="FunCoup" id="A0A1Y1XTH3">
    <property type="interactions" value="12"/>
</dbReference>
<dbReference type="OrthoDB" id="10034502at2759"/>
<dbReference type="EMBL" id="MCFE01000480">
    <property type="protein sequence ID" value="ORX89052.1"/>
    <property type="molecule type" value="Genomic_DNA"/>
</dbReference>
<accession>A0A1Y1XTH3</accession>
<dbReference type="Proteomes" id="UP000193498">
    <property type="component" value="Unassembled WGS sequence"/>
</dbReference>
<dbReference type="PANTHER" id="PTHR31591">
    <property type="entry name" value="UPF0613 PROTEIN PB24D3.06C"/>
    <property type="match status" value="1"/>
</dbReference>
<proteinExistence type="predicted"/>
<sequence>MELSGTLFQYSSTSRLVGFESGDASSPGCVVFIAGLTDGFHAVPYLPVLNDTVNRLGYSLVQVLLSSSYHGYGVSSLSKDASEIDELIEYLVNKKGKKKIVLLGHSTGCQDAIWYVTNGKLREHVAGCILQGAVSDREYMVHAVADFQKHLDHASRLVQQGKGEELMPREVDPDTPTSAYRFHSLAAHGGDDDMFSSDLSELELAQIYTAVATPISIALSGKDEYMDDGIDKASLLAKIQSACPKLAMTTILDGADHAVSQPQAQQEFMRFVGRFIDHLG</sequence>
<dbReference type="SUPFAM" id="SSF53474">
    <property type="entry name" value="alpha/beta-Hydrolases"/>
    <property type="match status" value="1"/>
</dbReference>